<evidence type="ECO:0000313" key="5">
    <source>
        <dbReference type="Ensembl" id="ENSORLP00015017821.1"/>
    </source>
</evidence>
<dbReference type="PANTHER" id="PTHR24100:SF151">
    <property type="entry name" value="ICOS LIGAND"/>
    <property type="match status" value="1"/>
</dbReference>
<dbReference type="Ensembl" id="ENSORLT00015026387.1">
    <property type="protein sequence ID" value="ENSORLP00015017821.1"/>
    <property type="gene ID" value="ENSORLG00015018856.1"/>
</dbReference>
<sequence>MLDPEVKRFQWRPKRAGWTFFVFPGNTQTVALCLQSGMVCSPSTVQAHLGRDVVLSCPVEPPYDLTNETLEWTNGTNVVHVYRSRKDDPDNQDLRFKGRTILNHQNLKDGIVSLTLTNVLMSLIQAFSCSI</sequence>
<accession>A0A3P9ICL1</accession>
<evidence type="ECO:0000256" key="1">
    <source>
        <dbReference type="ARBA" id="ARBA00004370"/>
    </source>
</evidence>
<dbReference type="GO" id="GO:0016020">
    <property type="term" value="C:membrane"/>
    <property type="evidence" value="ECO:0007669"/>
    <property type="project" value="UniProtKB-SubCell"/>
</dbReference>
<protein>
    <recommendedName>
        <fullName evidence="4">Ig-like domain-containing protein</fullName>
    </recommendedName>
</protein>
<dbReference type="Proteomes" id="UP000265200">
    <property type="component" value="Chromosome 18"/>
</dbReference>
<dbReference type="InterPro" id="IPR013783">
    <property type="entry name" value="Ig-like_fold"/>
</dbReference>
<dbReference type="PANTHER" id="PTHR24100">
    <property type="entry name" value="BUTYROPHILIN"/>
    <property type="match status" value="1"/>
</dbReference>
<evidence type="ECO:0000259" key="4">
    <source>
        <dbReference type="PROSITE" id="PS50835"/>
    </source>
</evidence>
<evidence type="ECO:0000256" key="2">
    <source>
        <dbReference type="ARBA" id="ARBA00023136"/>
    </source>
</evidence>
<reference evidence="5" key="4">
    <citation type="submission" date="2025-09" db="UniProtKB">
        <authorList>
            <consortium name="Ensembl"/>
        </authorList>
    </citation>
    <scope>IDENTIFICATION</scope>
    <source>
        <strain evidence="5">HSOK</strain>
    </source>
</reference>
<comment type="subcellular location">
    <subcellularLocation>
        <location evidence="1">Membrane</location>
    </subcellularLocation>
</comment>
<keyword evidence="3" id="KW-0393">Immunoglobulin domain</keyword>
<reference evidence="5" key="3">
    <citation type="submission" date="2025-08" db="UniProtKB">
        <authorList>
            <consortium name="Ensembl"/>
        </authorList>
    </citation>
    <scope>IDENTIFICATION</scope>
    <source>
        <strain evidence="5">HSOK</strain>
    </source>
</reference>
<reference key="1">
    <citation type="journal article" date="2007" name="Nature">
        <title>The medaka draft genome and insights into vertebrate genome evolution.</title>
        <authorList>
            <person name="Kasahara M."/>
            <person name="Naruse K."/>
            <person name="Sasaki S."/>
            <person name="Nakatani Y."/>
            <person name="Qu W."/>
            <person name="Ahsan B."/>
            <person name="Yamada T."/>
            <person name="Nagayasu Y."/>
            <person name="Doi K."/>
            <person name="Kasai Y."/>
            <person name="Jindo T."/>
            <person name="Kobayashi D."/>
            <person name="Shimada A."/>
            <person name="Toyoda A."/>
            <person name="Kuroki Y."/>
            <person name="Fujiyama A."/>
            <person name="Sasaki T."/>
            <person name="Shimizu A."/>
            <person name="Asakawa S."/>
            <person name="Shimizu N."/>
            <person name="Hashimoto S."/>
            <person name="Yang J."/>
            <person name="Lee Y."/>
            <person name="Matsushima K."/>
            <person name="Sugano S."/>
            <person name="Sakaizumi M."/>
            <person name="Narita T."/>
            <person name="Ohishi K."/>
            <person name="Haga S."/>
            <person name="Ohta F."/>
            <person name="Nomoto H."/>
            <person name="Nogata K."/>
            <person name="Morishita T."/>
            <person name="Endo T."/>
            <person name="Shin-I T."/>
            <person name="Takeda H."/>
            <person name="Morishita S."/>
            <person name="Kohara Y."/>
        </authorList>
    </citation>
    <scope>NUCLEOTIDE SEQUENCE [LARGE SCALE GENOMIC DNA]</scope>
    <source>
        <strain>Hd-rR</strain>
    </source>
</reference>
<keyword evidence="2" id="KW-0472">Membrane</keyword>
<dbReference type="InterPro" id="IPR007110">
    <property type="entry name" value="Ig-like_dom"/>
</dbReference>
<evidence type="ECO:0000256" key="3">
    <source>
        <dbReference type="ARBA" id="ARBA00023319"/>
    </source>
</evidence>
<proteinExistence type="predicted"/>
<evidence type="ECO:0000313" key="6">
    <source>
        <dbReference type="Proteomes" id="UP000265200"/>
    </source>
</evidence>
<feature type="domain" description="Ig-like" evidence="4">
    <location>
        <begin position="24"/>
        <end position="131"/>
    </location>
</feature>
<dbReference type="InterPro" id="IPR036179">
    <property type="entry name" value="Ig-like_dom_sf"/>
</dbReference>
<dbReference type="InterPro" id="IPR050504">
    <property type="entry name" value="IgSF_BTN/MOG"/>
</dbReference>
<dbReference type="AlphaFoldDB" id="A0A3P9ICL1"/>
<dbReference type="Gene3D" id="2.60.40.10">
    <property type="entry name" value="Immunoglobulins"/>
    <property type="match status" value="1"/>
</dbReference>
<dbReference type="PROSITE" id="PS50835">
    <property type="entry name" value="IG_LIKE"/>
    <property type="match status" value="1"/>
</dbReference>
<organism evidence="5 6">
    <name type="scientific">Oryzias latipes</name>
    <name type="common">Japanese rice fish</name>
    <name type="synonym">Japanese killifish</name>
    <dbReference type="NCBI Taxonomy" id="8090"/>
    <lineage>
        <taxon>Eukaryota</taxon>
        <taxon>Metazoa</taxon>
        <taxon>Chordata</taxon>
        <taxon>Craniata</taxon>
        <taxon>Vertebrata</taxon>
        <taxon>Euteleostomi</taxon>
        <taxon>Actinopterygii</taxon>
        <taxon>Neopterygii</taxon>
        <taxon>Teleostei</taxon>
        <taxon>Neoteleostei</taxon>
        <taxon>Acanthomorphata</taxon>
        <taxon>Ovalentaria</taxon>
        <taxon>Atherinomorphae</taxon>
        <taxon>Beloniformes</taxon>
        <taxon>Adrianichthyidae</taxon>
        <taxon>Oryziinae</taxon>
        <taxon>Oryzias</taxon>
    </lineage>
</organism>
<name>A0A3P9ICL1_ORYLA</name>
<dbReference type="SUPFAM" id="SSF48726">
    <property type="entry name" value="Immunoglobulin"/>
    <property type="match status" value="1"/>
</dbReference>
<reference evidence="5 6" key="2">
    <citation type="submission" date="2017-04" db="EMBL/GenBank/DDBJ databases">
        <title>CpG methylation of centromeres and impact of large insertions on vertebrate speciation.</title>
        <authorList>
            <person name="Ichikawa K."/>
            <person name="Yoshimura J."/>
            <person name="Morishita S."/>
        </authorList>
    </citation>
    <scope>NUCLEOTIDE SEQUENCE</scope>
    <source>
        <strain evidence="5 6">HSOK</strain>
    </source>
</reference>